<evidence type="ECO:0000256" key="9">
    <source>
        <dbReference type="ARBA" id="ARBA00022801"/>
    </source>
</evidence>
<dbReference type="GO" id="GO:0070006">
    <property type="term" value="F:metalloaminopeptidase activity"/>
    <property type="evidence" value="ECO:0007669"/>
    <property type="project" value="TreeGrafter"/>
</dbReference>
<dbReference type="InterPro" id="IPR042097">
    <property type="entry name" value="Aminopeptidase_N-like_N_sf"/>
</dbReference>
<feature type="chain" id="PRO_5011697967" description="Aminopeptidase N" evidence="12">
    <location>
        <begin position="24"/>
        <end position="855"/>
    </location>
</feature>
<dbReference type="SUPFAM" id="SSF63737">
    <property type="entry name" value="Leukotriene A4 hydrolase N-terminal domain"/>
    <property type="match status" value="1"/>
</dbReference>
<evidence type="ECO:0000256" key="1">
    <source>
        <dbReference type="ARBA" id="ARBA00000098"/>
    </source>
</evidence>
<proteinExistence type="inferred from homology"/>
<dbReference type="PANTHER" id="PTHR11533:SF174">
    <property type="entry name" value="PUROMYCIN-SENSITIVE AMINOPEPTIDASE-RELATED"/>
    <property type="match status" value="1"/>
</dbReference>
<evidence type="ECO:0000256" key="8">
    <source>
        <dbReference type="ARBA" id="ARBA00022723"/>
    </source>
</evidence>
<reference evidence="16" key="1">
    <citation type="submission" date="2016-10" db="EMBL/GenBank/DDBJ databases">
        <authorList>
            <person name="Varghese N."/>
            <person name="Submissions S."/>
        </authorList>
    </citation>
    <scope>NUCLEOTIDE SEQUENCE [LARGE SCALE GENOMIC DNA]</scope>
    <source>
        <strain evidence="16">DSM 18610</strain>
    </source>
</reference>
<evidence type="ECO:0000256" key="6">
    <source>
        <dbReference type="ARBA" id="ARBA00022438"/>
    </source>
</evidence>
<gene>
    <name evidence="15" type="ORF">SAMN04488023_103104</name>
</gene>
<dbReference type="GO" id="GO:0005615">
    <property type="term" value="C:extracellular space"/>
    <property type="evidence" value="ECO:0007669"/>
    <property type="project" value="TreeGrafter"/>
</dbReference>
<dbReference type="GO" id="GO:0043171">
    <property type="term" value="P:peptide catabolic process"/>
    <property type="evidence" value="ECO:0007669"/>
    <property type="project" value="TreeGrafter"/>
</dbReference>
<dbReference type="GO" id="GO:0005737">
    <property type="term" value="C:cytoplasm"/>
    <property type="evidence" value="ECO:0007669"/>
    <property type="project" value="TreeGrafter"/>
</dbReference>
<evidence type="ECO:0000256" key="5">
    <source>
        <dbReference type="ARBA" id="ARBA00015611"/>
    </source>
</evidence>
<evidence type="ECO:0000256" key="4">
    <source>
        <dbReference type="ARBA" id="ARBA00012564"/>
    </source>
</evidence>
<dbReference type="OrthoDB" id="100605at2"/>
<comment type="similarity">
    <text evidence="3">Belongs to the peptidase M1 family.</text>
</comment>
<dbReference type="GO" id="GO:0006508">
    <property type="term" value="P:proteolysis"/>
    <property type="evidence" value="ECO:0007669"/>
    <property type="project" value="UniProtKB-KW"/>
</dbReference>
<dbReference type="PANTHER" id="PTHR11533">
    <property type="entry name" value="PROTEASE M1 ZINC METALLOPROTEASE"/>
    <property type="match status" value="1"/>
</dbReference>
<dbReference type="Pfam" id="PF17900">
    <property type="entry name" value="Peptidase_M1_N"/>
    <property type="match status" value="1"/>
</dbReference>
<dbReference type="PRINTS" id="PR00756">
    <property type="entry name" value="ALADIPTASE"/>
</dbReference>
<keyword evidence="12" id="KW-0732">Signal</keyword>
<feature type="domain" description="Peptidase M1 membrane alanine aminopeptidase" evidence="13">
    <location>
        <begin position="251"/>
        <end position="461"/>
    </location>
</feature>
<dbReference type="GO" id="GO:0016020">
    <property type="term" value="C:membrane"/>
    <property type="evidence" value="ECO:0007669"/>
    <property type="project" value="TreeGrafter"/>
</dbReference>
<protein>
    <recommendedName>
        <fullName evidence="5">Aminopeptidase N</fullName>
        <ecNumber evidence="4">3.4.11.2</ecNumber>
    </recommendedName>
</protein>
<dbReference type="EC" id="3.4.11.2" evidence="4"/>
<dbReference type="RefSeq" id="WP_090881488.1">
    <property type="nucleotide sequence ID" value="NZ_FOGG01000003.1"/>
</dbReference>
<organism evidence="15 16">
    <name type="scientific">Pedobacter rhizosphaerae</name>
    <dbReference type="NCBI Taxonomy" id="390241"/>
    <lineage>
        <taxon>Bacteria</taxon>
        <taxon>Pseudomonadati</taxon>
        <taxon>Bacteroidota</taxon>
        <taxon>Sphingobacteriia</taxon>
        <taxon>Sphingobacteriales</taxon>
        <taxon>Sphingobacteriaceae</taxon>
        <taxon>Pedobacter</taxon>
    </lineage>
</organism>
<evidence type="ECO:0000313" key="16">
    <source>
        <dbReference type="Proteomes" id="UP000199572"/>
    </source>
</evidence>
<keyword evidence="6 15" id="KW-0031">Aminopeptidase</keyword>
<dbReference type="AlphaFoldDB" id="A0A1H9KQB5"/>
<dbReference type="InterPro" id="IPR045357">
    <property type="entry name" value="Aminopeptidase_N-like_N"/>
</dbReference>
<dbReference type="GO" id="GO:0042277">
    <property type="term" value="F:peptide binding"/>
    <property type="evidence" value="ECO:0007669"/>
    <property type="project" value="TreeGrafter"/>
</dbReference>
<evidence type="ECO:0000256" key="11">
    <source>
        <dbReference type="ARBA" id="ARBA00023049"/>
    </source>
</evidence>
<name>A0A1H9KQB5_9SPHI</name>
<accession>A0A1H9KQB5</accession>
<dbReference type="GO" id="GO:0008270">
    <property type="term" value="F:zinc ion binding"/>
    <property type="evidence" value="ECO:0007669"/>
    <property type="project" value="InterPro"/>
</dbReference>
<dbReference type="InterPro" id="IPR027268">
    <property type="entry name" value="Peptidase_M4/M1_CTD_sf"/>
</dbReference>
<feature type="signal peptide" evidence="12">
    <location>
        <begin position="1"/>
        <end position="23"/>
    </location>
</feature>
<evidence type="ECO:0000259" key="14">
    <source>
        <dbReference type="Pfam" id="PF17900"/>
    </source>
</evidence>
<dbReference type="GO" id="GO:0016285">
    <property type="term" value="F:alanyl aminopeptidase activity"/>
    <property type="evidence" value="ECO:0007669"/>
    <property type="project" value="UniProtKB-EC"/>
</dbReference>
<dbReference type="Gene3D" id="2.60.40.1730">
    <property type="entry name" value="tricorn interacting facor f3 domain"/>
    <property type="match status" value="1"/>
</dbReference>
<dbReference type="EMBL" id="FOGG01000003">
    <property type="protein sequence ID" value="SER01344.1"/>
    <property type="molecule type" value="Genomic_DNA"/>
</dbReference>
<keyword evidence="8" id="KW-0479">Metal-binding</keyword>
<evidence type="ECO:0000259" key="13">
    <source>
        <dbReference type="Pfam" id="PF01433"/>
    </source>
</evidence>
<evidence type="ECO:0000256" key="7">
    <source>
        <dbReference type="ARBA" id="ARBA00022670"/>
    </source>
</evidence>
<keyword evidence="11" id="KW-0482">Metalloprotease</keyword>
<feature type="domain" description="Aminopeptidase N-like N-terminal" evidence="14">
    <location>
        <begin position="49"/>
        <end position="209"/>
    </location>
</feature>
<evidence type="ECO:0000313" key="15">
    <source>
        <dbReference type="EMBL" id="SER01344.1"/>
    </source>
</evidence>
<evidence type="ECO:0000256" key="10">
    <source>
        <dbReference type="ARBA" id="ARBA00022833"/>
    </source>
</evidence>
<dbReference type="SUPFAM" id="SSF55486">
    <property type="entry name" value="Metalloproteases ('zincins'), catalytic domain"/>
    <property type="match status" value="1"/>
</dbReference>
<dbReference type="Proteomes" id="UP000199572">
    <property type="component" value="Unassembled WGS sequence"/>
</dbReference>
<evidence type="ECO:0000256" key="2">
    <source>
        <dbReference type="ARBA" id="ARBA00001947"/>
    </source>
</evidence>
<sequence>MTKLITRFCFTAAFLFSFLLLRAAEPEVVKGVSRELATYRKKVISQISYQLSLDIPLERKKAIQASESITFKLLSNKYNLQLDFRENGDKIKTIQVNGKSTAVVFKEEHIIIDKSLLIAGDNQIQLVFEAGEAALNRNADYLYTLFVPDRARTVFPCFDQPDLKATYKLSLTIPDSWKAIANAQEENTLNNQDRKTISFKTSDLLSTYLFSFAAGKFDLHTGQIAGMQRDFLYRETDTAKIKNSMTEIFKIHEHSLRYFENWTAIPYPFQKFGFVAIPDFQFGGMEHVGAIQYKASSLFLDPSATKDQLNARSNLIAHETAHMWFGDLVTMSWFNDVWMKEVFANFMADKSNEGLASDSNFDLKFLIDHFPAAYATDRTTGANPIRQQLDNLQDAGSMYGNIIYHKAPIMMRQLELLMGKEKFQQGIREYLKKFSNGNASWPELIEVLDLYTDANLKKWNKVWVDETGRPIINYEIKYNQDKIKKFSIRQEAEYNTRGIWPQFFDLTLFYPDTVKNITVNMNAASVTVEALKGADKPLFVLFNSAGQGYGLWPVDPEMPKQVYTIKNPVSRASAYITLYENMLNGRAVKPVFLLNLLMNGLEREQEELNLRLINGYISSIYWEFITAEERKVWSSRLEQAVWAAMKKQKLANNKKILFKTYQDIFISHGAMDTLYTVWCKQQAPAGVKLTEDDYTSLAFSLSLRENKYPDILNKQLDRITNPDRKSRFKFIMPAVSEKAAVRDEFFNSLALKSNREKEANVTTALTYLHHSLRQSTSLKYLVKSLDLLAEIQRTGDIFFPQNWLQATFGNYQSAEAAEIVQTFLAANPDYNPKLRLKILQAADNLFRAQKLLKAE</sequence>
<keyword evidence="9" id="KW-0378">Hydrolase</keyword>
<dbReference type="STRING" id="390241.SAMN04488023_103104"/>
<evidence type="ECO:0000256" key="12">
    <source>
        <dbReference type="SAM" id="SignalP"/>
    </source>
</evidence>
<dbReference type="Pfam" id="PF01433">
    <property type="entry name" value="Peptidase_M1"/>
    <property type="match status" value="1"/>
</dbReference>
<dbReference type="InterPro" id="IPR050344">
    <property type="entry name" value="Peptidase_M1_aminopeptidases"/>
</dbReference>
<keyword evidence="10" id="KW-0862">Zinc</keyword>
<dbReference type="InterPro" id="IPR014782">
    <property type="entry name" value="Peptidase_M1_dom"/>
</dbReference>
<dbReference type="InterPro" id="IPR001930">
    <property type="entry name" value="Peptidase_M1"/>
</dbReference>
<comment type="cofactor">
    <cofactor evidence="2">
        <name>Zn(2+)</name>
        <dbReference type="ChEBI" id="CHEBI:29105"/>
    </cofactor>
</comment>
<keyword evidence="7" id="KW-0645">Protease</keyword>
<dbReference type="Gene3D" id="1.10.390.10">
    <property type="entry name" value="Neutral Protease Domain 2"/>
    <property type="match status" value="1"/>
</dbReference>
<evidence type="ECO:0000256" key="3">
    <source>
        <dbReference type="ARBA" id="ARBA00010136"/>
    </source>
</evidence>
<dbReference type="CDD" id="cd09602">
    <property type="entry name" value="M1_APN"/>
    <property type="match status" value="1"/>
</dbReference>
<keyword evidence="16" id="KW-1185">Reference proteome</keyword>
<comment type="catalytic activity">
    <reaction evidence="1">
        <text>Release of an N-terminal amino acid, Xaa-|-Yaa- from a peptide, amide or arylamide. Xaa is preferably Ala, but may be most amino acids including Pro (slow action). When a terminal hydrophobic residue is followed by a prolyl residue, the two may be released as an intact Xaa-Pro dipeptide.</text>
        <dbReference type="EC" id="3.4.11.2"/>
    </reaction>
</comment>